<sequence length="519" mass="54630">MTHGGTAPMLAGRYRLLSQLGQGGMGTVWRALDELLRQEVAVKEVRPPADLDHAAQTELVERTLREARAAARLRSHPSIVTIHDVVMDGGRPWIVMELVHGRSLDRVVSQDGPLPPQTAAWVGVHVLDALTAAHTAGVLHRDVKPGNVMLTDDNRVLLTDFGIAAVSGDAVLTQTGLLTGSPGYIAPERLRGEQDGPAADLWSLAATLYTAVEGRPAFPGHNAAARMAAVLLHPPSPPQLAGPLTPVLAAMLEKDPVRRCGAAQATDWLNAVARELSPDVPTTPRGRRRASDRSSRRPIILGAAALVTALAVAGGVTLWAVSGDPAPPAGAASKSSTGSGSRSGSGSRTGSDSGSGSGSPSGSATPASTANRMFTTDLIACDLLTAAKTRTLLRSRSVKRIASTKGVCSWQTPGYASTIQVSTLRFNSLDIARSTFDSIAYGMKDQPKRVPGTKIRTTRLFGDQMLSHVNKNFTGTYSVTALVHYGNLSVTVSTTTSTPGYRAADEILKIIDARVKTHR</sequence>
<evidence type="ECO:0000256" key="8">
    <source>
        <dbReference type="SAM" id="MobiDB-lite"/>
    </source>
</evidence>
<dbReference type="InterPro" id="IPR008271">
    <property type="entry name" value="Ser/Thr_kinase_AS"/>
</dbReference>
<feature type="region of interest" description="Disordered" evidence="8">
    <location>
        <begin position="326"/>
        <end position="369"/>
    </location>
</feature>
<dbReference type="Proteomes" id="UP001501578">
    <property type="component" value="Unassembled WGS sequence"/>
</dbReference>
<dbReference type="InterPro" id="IPR000719">
    <property type="entry name" value="Prot_kinase_dom"/>
</dbReference>
<feature type="transmembrane region" description="Helical" evidence="9">
    <location>
        <begin position="299"/>
        <end position="321"/>
    </location>
</feature>
<dbReference type="EMBL" id="BAAAHQ010000051">
    <property type="protein sequence ID" value="GAA0951651.1"/>
    <property type="molecule type" value="Genomic_DNA"/>
</dbReference>
<dbReference type="InterPro" id="IPR011009">
    <property type="entry name" value="Kinase-like_dom_sf"/>
</dbReference>
<proteinExistence type="predicted"/>
<dbReference type="SUPFAM" id="SSF56112">
    <property type="entry name" value="Protein kinase-like (PK-like)"/>
    <property type="match status" value="1"/>
</dbReference>
<feature type="compositionally biased region" description="Low complexity" evidence="8">
    <location>
        <begin position="326"/>
        <end position="352"/>
    </location>
</feature>
<dbReference type="RefSeq" id="WP_343954845.1">
    <property type="nucleotide sequence ID" value="NZ_BAAAHQ010000051.1"/>
</dbReference>
<evidence type="ECO:0000256" key="4">
    <source>
        <dbReference type="ARBA" id="ARBA00022741"/>
    </source>
</evidence>
<evidence type="ECO:0000256" key="9">
    <source>
        <dbReference type="SAM" id="Phobius"/>
    </source>
</evidence>
<feature type="region of interest" description="Disordered" evidence="8">
    <location>
        <begin position="276"/>
        <end position="295"/>
    </location>
</feature>
<comment type="caution">
    <text evidence="11">The sequence shown here is derived from an EMBL/GenBank/DDBJ whole genome shotgun (WGS) entry which is preliminary data.</text>
</comment>
<evidence type="ECO:0000256" key="3">
    <source>
        <dbReference type="ARBA" id="ARBA00022679"/>
    </source>
</evidence>
<feature type="compositionally biased region" description="Low complexity" evidence="8">
    <location>
        <begin position="360"/>
        <end position="369"/>
    </location>
</feature>
<evidence type="ECO:0000256" key="6">
    <source>
        <dbReference type="ARBA" id="ARBA00022840"/>
    </source>
</evidence>
<dbReference type="PANTHER" id="PTHR43289:SF6">
    <property type="entry name" value="SERINE_THREONINE-PROTEIN KINASE NEKL-3"/>
    <property type="match status" value="1"/>
</dbReference>
<dbReference type="SMART" id="SM00220">
    <property type="entry name" value="S_TKc"/>
    <property type="match status" value="1"/>
</dbReference>
<evidence type="ECO:0000256" key="7">
    <source>
        <dbReference type="PROSITE-ProRule" id="PRU10141"/>
    </source>
</evidence>
<evidence type="ECO:0000256" key="2">
    <source>
        <dbReference type="ARBA" id="ARBA00022527"/>
    </source>
</evidence>
<dbReference type="Gene3D" id="3.30.200.20">
    <property type="entry name" value="Phosphorylase Kinase, domain 1"/>
    <property type="match status" value="1"/>
</dbReference>
<feature type="binding site" evidence="7">
    <location>
        <position position="43"/>
    </location>
    <ligand>
        <name>ATP</name>
        <dbReference type="ChEBI" id="CHEBI:30616"/>
    </ligand>
</feature>
<dbReference type="PROSITE" id="PS00107">
    <property type="entry name" value="PROTEIN_KINASE_ATP"/>
    <property type="match status" value="1"/>
</dbReference>
<keyword evidence="2" id="KW-0723">Serine/threonine-protein kinase</keyword>
<keyword evidence="9" id="KW-1133">Transmembrane helix</keyword>
<keyword evidence="5" id="KW-0418">Kinase</keyword>
<reference evidence="12" key="1">
    <citation type="journal article" date="2019" name="Int. J. Syst. Evol. Microbiol.">
        <title>The Global Catalogue of Microorganisms (GCM) 10K type strain sequencing project: providing services to taxonomists for standard genome sequencing and annotation.</title>
        <authorList>
            <consortium name="The Broad Institute Genomics Platform"/>
            <consortium name="The Broad Institute Genome Sequencing Center for Infectious Disease"/>
            <person name="Wu L."/>
            <person name="Ma J."/>
        </authorList>
    </citation>
    <scope>NUCLEOTIDE SEQUENCE [LARGE SCALE GENOMIC DNA]</scope>
    <source>
        <strain evidence="12">JCM 11136</strain>
    </source>
</reference>
<evidence type="ECO:0000313" key="12">
    <source>
        <dbReference type="Proteomes" id="UP001501578"/>
    </source>
</evidence>
<evidence type="ECO:0000256" key="1">
    <source>
        <dbReference type="ARBA" id="ARBA00012513"/>
    </source>
</evidence>
<dbReference type="Gene3D" id="1.10.510.10">
    <property type="entry name" value="Transferase(Phosphotransferase) domain 1"/>
    <property type="match status" value="1"/>
</dbReference>
<keyword evidence="12" id="KW-1185">Reference proteome</keyword>
<keyword evidence="6 7" id="KW-0067">ATP-binding</keyword>
<evidence type="ECO:0000256" key="5">
    <source>
        <dbReference type="ARBA" id="ARBA00022777"/>
    </source>
</evidence>
<dbReference type="CDD" id="cd14014">
    <property type="entry name" value="STKc_PknB_like"/>
    <property type="match status" value="1"/>
</dbReference>
<dbReference type="EC" id="2.7.11.1" evidence="1"/>
<keyword evidence="3" id="KW-0808">Transferase</keyword>
<evidence type="ECO:0000313" key="11">
    <source>
        <dbReference type="EMBL" id="GAA0951651.1"/>
    </source>
</evidence>
<dbReference type="PROSITE" id="PS50011">
    <property type="entry name" value="PROTEIN_KINASE_DOM"/>
    <property type="match status" value="1"/>
</dbReference>
<dbReference type="InterPro" id="IPR017441">
    <property type="entry name" value="Protein_kinase_ATP_BS"/>
</dbReference>
<keyword evidence="9" id="KW-0472">Membrane</keyword>
<keyword evidence="4 7" id="KW-0547">Nucleotide-binding</keyword>
<gene>
    <name evidence="11" type="ORF">GCM10009560_72600</name>
</gene>
<evidence type="ECO:0000259" key="10">
    <source>
        <dbReference type="PROSITE" id="PS50011"/>
    </source>
</evidence>
<protein>
    <recommendedName>
        <fullName evidence="1">non-specific serine/threonine protein kinase</fullName>
        <ecNumber evidence="1">2.7.11.1</ecNumber>
    </recommendedName>
</protein>
<dbReference type="Pfam" id="PF00069">
    <property type="entry name" value="Pkinase"/>
    <property type="match status" value="1"/>
</dbReference>
<dbReference type="PANTHER" id="PTHR43289">
    <property type="entry name" value="MITOGEN-ACTIVATED PROTEIN KINASE KINASE KINASE 20-RELATED"/>
    <property type="match status" value="1"/>
</dbReference>
<feature type="domain" description="Protein kinase" evidence="10">
    <location>
        <begin position="14"/>
        <end position="269"/>
    </location>
</feature>
<accession>A0ABP4BLN5</accession>
<name>A0ABP4BLN5_9ACTN</name>
<organism evidence="11 12">
    <name type="scientific">Nonomuraea longicatena</name>
    <dbReference type="NCBI Taxonomy" id="83682"/>
    <lineage>
        <taxon>Bacteria</taxon>
        <taxon>Bacillati</taxon>
        <taxon>Actinomycetota</taxon>
        <taxon>Actinomycetes</taxon>
        <taxon>Streptosporangiales</taxon>
        <taxon>Streptosporangiaceae</taxon>
        <taxon>Nonomuraea</taxon>
    </lineage>
</organism>
<dbReference type="PROSITE" id="PS00108">
    <property type="entry name" value="PROTEIN_KINASE_ST"/>
    <property type="match status" value="1"/>
</dbReference>
<keyword evidence="9" id="KW-0812">Transmembrane</keyword>